<evidence type="ECO:0000256" key="6">
    <source>
        <dbReference type="SAM" id="MobiDB-lite"/>
    </source>
</evidence>
<accession>A0A8H3ZLH4</accession>
<dbReference type="Proteomes" id="UP000434172">
    <property type="component" value="Unassembled WGS sequence"/>
</dbReference>
<keyword evidence="9" id="KW-1185">Reference proteome</keyword>
<feature type="transmembrane region" description="Helical" evidence="7">
    <location>
        <begin position="124"/>
        <end position="143"/>
    </location>
</feature>
<dbReference type="AlphaFoldDB" id="A0A8H3ZLH4"/>
<comment type="subcellular location">
    <subcellularLocation>
        <location evidence="1">Membrane</location>
        <topology evidence="1">Multi-pass membrane protein</topology>
    </subcellularLocation>
</comment>
<evidence type="ECO:0000256" key="1">
    <source>
        <dbReference type="ARBA" id="ARBA00004141"/>
    </source>
</evidence>
<keyword evidence="5 7" id="KW-0472">Membrane</keyword>
<evidence type="ECO:0000256" key="2">
    <source>
        <dbReference type="ARBA" id="ARBA00022448"/>
    </source>
</evidence>
<keyword evidence="3 7" id="KW-0812">Transmembrane</keyword>
<organism evidence="8 9">
    <name type="scientific">Colletotrichum asianum</name>
    <dbReference type="NCBI Taxonomy" id="702518"/>
    <lineage>
        <taxon>Eukaryota</taxon>
        <taxon>Fungi</taxon>
        <taxon>Dikarya</taxon>
        <taxon>Ascomycota</taxon>
        <taxon>Pezizomycotina</taxon>
        <taxon>Sordariomycetes</taxon>
        <taxon>Hypocreomycetidae</taxon>
        <taxon>Glomerellales</taxon>
        <taxon>Glomerellaceae</taxon>
        <taxon>Colletotrichum</taxon>
        <taxon>Colletotrichum gloeosporioides species complex</taxon>
    </lineage>
</organism>
<comment type="caution">
    <text evidence="8">The sequence shown here is derived from an EMBL/GenBank/DDBJ whole genome shotgun (WGS) entry which is preliminary data.</text>
</comment>
<sequence length="150" mass="16314">MLRIISQDPGALDSSAVSTESPYNEDLRDSRVSGDVSGETPANDLLGHLGYDPQLKRNRSTSHVAFMAFVLAAKPYGIATTLNYPLIRGGPVNVIWGWLLVTLIVICVAASLGEITSELREVRASTFMFLMVFATSTGSFKYLTQHVGVY</sequence>
<dbReference type="PANTHER" id="PTHR45649">
    <property type="entry name" value="AMINO-ACID PERMEASE BAT1"/>
    <property type="match status" value="1"/>
</dbReference>
<keyword evidence="4 7" id="KW-1133">Transmembrane helix</keyword>
<feature type="region of interest" description="Disordered" evidence="6">
    <location>
        <begin position="1"/>
        <end position="36"/>
    </location>
</feature>
<reference evidence="8 9" key="1">
    <citation type="submission" date="2019-12" db="EMBL/GenBank/DDBJ databases">
        <title>A genome sequence resource for the geographically widespread anthracnose pathogen Colletotrichum asianum.</title>
        <authorList>
            <person name="Meng Y."/>
        </authorList>
    </citation>
    <scope>NUCLEOTIDE SEQUENCE [LARGE SCALE GENOMIC DNA]</scope>
    <source>
        <strain evidence="8 9">ICMP 18580</strain>
    </source>
</reference>
<evidence type="ECO:0000256" key="7">
    <source>
        <dbReference type="SAM" id="Phobius"/>
    </source>
</evidence>
<gene>
    <name evidence="8" type="ORF">GQ607_012785</name>
</gene>
<evidence type="ECO:0000313" key="9">
    <source>
        <dbReference type="Proteomes" id="UP000434172"/>
    </source>
</evidence>
<keyword evidence="2" id="KW-0813">Transport</keyword>
<dbReference type="PANTHER" id="PTHR45649:SF23">
    <property type="entry name" value="TRANSPORTER, PUTATIVE (EUROFUNG)-RELATED"/>
    <property type="match status" value="1"/>
</dbReference>
<feature type="transmembrane region" description="Helical" evidence="7">
    <location>
        <begin position="93"/>
        <end position="112"/>
    </location>
</feature>
<dbReference type="GO" id="GO:0022857">
    <property type="term" value="F:transmembrane transporter activity"/>
    <property type="evidence" value="ECO:0007669"/>
    <property type="project" value="UniProtKB-ARBA"/>
</dbReference>
<dbReference type="OrthoDB" id="3900342at2759"/>
<dbReference type="GO" id="GO:0016020">
    <property type="term" value="C:membrane"/>
    <property type="evidence" value="ECO:0007669"/>
    <property type="project" value="UniProtKB-SubCell"/>
</dbReference>
<evidence type="ECO:0000256" key="3">
    <source>
        <dbReference type="ARBA" id="ARBA00022692"/>
    </source>
</evidence>
<evidence type="ECO:0000256" key="4">
    <source>
        <dbReference type="ARBA" id="ARBA00022989"/>
    </source>
</evidence>
<protein>
    <submittedName>
        <fullName evidence="8">Amino acid transporter</fullName>
    </submittedName>
</protein>
<name>A0A8H3ZLH4_9PEZI</name>
<evidence type="ECO:0000313" key="8">
    <source>
        <dbReference type="EMBL" id="KAF0320017.1"/>
    </source>
</evidence>
<evidence type="ECO:0000256" key="5">
    <source>
        <dbReference type="ARBA" id="ARBA00023136"/>
    </source>
</evidence>
<feature type="transmembrane region" description="Helical" evidence="7">
    <location>
        <begin position="64"/>
        <end position="87"/>
    </location>
</feature>
<dbReference type="EMBL" id="WOWK01000088">
    <property type="protein sequence ID" value="KAF0320017.1"/>
    <property type="molecule type" value="Genomic_DNA"/>
</dbReference>
<proteinExistence type="predicted"/>